<proteinExistence type="predicted"/>
<dbReference type="Proteomes" id="UP001198163">
    <property type="component" value="Unassembled WGS sequence"/>
</dbReference>
<dbReference type="Gene3D" id="1.25.40.10">
    <property type="entry name" value="Tetratricopeptide repeat domain"/>
    <property type="match status" value="2"/>
</dbReference>
<dbReference type="PROSITE" id="PS50005">
    <property type="entry name" value="TPR"/>
    <property type="match status" value="1"/>
</dbReference>
<dbReference type="SUPFAM" id="SSF48452">
    <property type="entry name" value="TPR-like"/>
    <property type="match status" value="1"/>
</dbReference>
<reference evidence="2" key="1">
    <citation type="submission" date="2021-08" db="EMBL/GenBank/DDBJ databases">
        <title>Comparative analyses of Brucepasteria parasyntrophica and Teretinema zuelzerae.</title>
        <authorList>
            <person name="Song Y."/>
            <person name="Brune A."/>
        </authorList>
    </citation>
    <scope>NUCLEOTIDE SEQUENCE</scope>
    <source>
        <strain evidence="2">DSM 1903</strain>
    </source>
</reference>
<dbReference type="PANTHER" id="PTHR12558:SF13">
    <property type="entry name" value="CELL DIVISION CYCLE PROTEIN 27 HOMOLOG"/>
    <property type="match status" value="1"/>
</dbReference>
<dbReference type="AlphaFoldDB" id="A0AAE3EHM9"/>
<organism evidence="2 3">
    <name type="scientific">Teretinema zuelzerae</name>
    <dbReference type="NCBI Taxonomy" id="156"/>
    <lineage>
        <taxon>Bacteria</taxon>
        <taxon>Pseudomonadati</taxon>
        <taxon>Spirochaetota</taxon>
        <taxon>Spirochaetia</taxon>
        <taxon>Spirochaetales</taxon>
        <taxon>Treponemataceae</taxon>
        <taxon>Teretinema</taxon>
    </lineage>
</organism>
<comment type="caution">
    <text evidence="2">The sequence shown here is derived from an EMBL/GenBank/DDBJ whole genome shotgun (WGS) entry which is preliminary data.</text>
</comment>
<dbReference type="InterPro" id="IPR019734">
    <property type="entry name" value="TPR_rpt"/>
</dbReference>
<accession>A0AAE3EHM9</accession>
<dbReference type="Pfam" id="PF13432">
    <property type="entry name" value="TPR_16"/>
    <property type="match status" value="2"/>
</dbReference>
<evidence type="ECO:0000313" key="3">
    <source>
        <dbReference type="Proteomes" id="UP001198163"/>
    </source>
</evidence>
<evidence type="ECO:0000256" key="1">
    <source>
        <dbReference type="PROSITE-ProRule" id="PRU00339"/>
    </source>
</evidence>
<dbReference type="PANTHER" id="PTHR12558">
    <property type="entry name" value="CELL DIVISION CYCLE 16,23,27"/>
    <property type="match status" value="1"/>
</dbReference>
<dbReference type="InterPro" id="IPR011990">
    <property type="entry name" value="TPR-like_helical_dom_sf"/>
</dbReference>
<dbReference type="EMBL" id="JAINWA010000003">
    <property type="protein sequence ID" value="MCD1654842.1"/>
    <property type="molecule type" value="Genomic_DNA"/>
</dbReference>
<dbReference type="RefSeq" id="WP_230755437.1">
    <property type="nucleotide sequence ID" value="NZ_JAINWA010000003.1"/>
</dbReference>
<dbReference type="SMART" id="SM00028">
    <property type="entry name" value="TPR"/>
    <property type="match status" value="4"/>
</dbReference>
<feature type="repeat" description="TPR" evidence="1">
    <location>
        <begin position="107"/>
        <end position="140"/>
    </location>
</feature>
<name>A0AAE3EHM9_9SPIR</name>
<sequence length="231" mass="26000">MADTMKKGIQLYKERKFTDALAAFLEVPSGKPENNLELAYYIGLCYARLERHDDALVYLEQVVTADTDLARVYQCRMLLSVIYTLTGRTRLADFELRKLIDSGYESVQVFCSLGYIAWETGDVDSSIEWYEKALSLEPANATALNGLGYVLADTGRDLTRALSFCKKALDSSPDNPAYLDSLGWVYFKLGLSPEAKNHTRRAREFAPDNQIIGSHLREILEHSINSPGARR</sequence>
<keyword evidence="1" id="KW-0802">TPR repeat</keyword>
<evidence type="ECO:0000313" key="2">
    <source>
        <dbReference type="EMBL" id="MCD1654842.1"/>
    </source>
</evidence>
<keyword evidence="3" id="KW-1185">Reference proteome</keyword>
<gene>
    <name evidence="2" type="ORF">K7J14_09010</name>
</gene>
<protein>
    <submittedName>
        <fullName evidence="2">Tetratricopeptide repeat protein</fullName>
    </submittedName>
</protein>